<proteinExistence type="predicted"/>
<name>A0ACB6ZTC1_THEGA</name>
<evidence type="ECO:0000313" key="2">
    <source>
        <dbReference type="Proteomes" id="UP000886501"/>
    </source>
</evidence>
<reference evidence="1" key="2">
    <citation type="journal article" date="2020" name="Nat. Commun.">
        <title>Large-scale genome sequencing of mycorrhizal fungi provides insights into the early evolution of symbiotic traits.</title>
        <authorList>
            <person name="Miyauchi S."/>
            <person name="Kiss E."/>
            <person name="Kuo A."/>
            <person name="Drula E."/>
            <person name="Kohler A."/>
            <person name="Sanchez-Garcia M."/>
            <person name="Morin E."/>
            <person name="Andreopoulos B."/>
            <person name="Barry K.W."/>
            <person name="Bonito G."/>
            <person name="Buee M."/>
            <person name="Carver A."/>
            <person name="Chen C."/>
            <person name="Cichocki N."/>
            <person name="Clum A."/>
            <person name="Culley D."/>
            <person name="Crous P.W."/>
            <person name="Fauchery L."/>
            <person name="Girlanda M."/>
            <person name="Hayes R.D."/>
            <person name="Keri Z."/>
            <person name="LaButti K."/>
            <person name="Lipzen A."/>
            <person name="Lombard V."/>
            <person name="Magnuson J."/>
            <person name="Maillard F."/>
            <person name="Murat C."/>
            <person name="Nolan M."/>
            <person name="Ohm R.A."/>
            <person name="Pangilinan J."/>
            <person name="Pereira M.F."/>
            <person name="Perotto S."/>
            <person name="Peter M."/>
            <person name="Pfister S."/>
            <person name="Riley R."/>
            <person name="Sitrit Y."/>
            <person name="Stielow J.B."/>
            <person name="Szollosi G."/>
            <person name="Zifcakova L."/>
            <person name="Stursova M."/>
            <person name="Spatafora J.W."/>
            <person name="Tedersoo L."/>
            <person name="Vaario L.M."/>
            <person name="Yamada A."/>
            <person name="Yan M."/>
            <person name="Wang P."/>
            <person name="Xu J."/>
            <person name="Bruns T."/>
            <person name="Baldrian P."/>
            <person name="Vilgalys R."/>
            <person name="Dunand C."/>
            <person name="Henrissat B."/>
            <person name="Grigoriev I.V."/>
            <person name="Hibbett D."/>
            <person name="Nagy L.G."/>
            <person name="Martin F.M."/>
        </authorList>
    </citation>
    <scope>NUCLEOTIDE SEQUENCE</scope>
    <source>
        <strain evidence="1">P2</strain>
    </source>
</reference>
<sequence>MVDLHDAVQTLQTLRPVIVPDDDFMAVEALQQQIADTQVTRTKDLESINDKLKGLLRALEAAKISCSRPTSVPSASGHEKTINEHDSNRRSHLKAIDNAEGILTAKESELGALKEKLRGLETKDVAKEVAGGLDSSALRLEIWRAMGFEPIVDSSGRVLKIIVRTRSGDVHCIEVKEGGREVWKLAVS</sequence>
<gene>
    <name evidence="1" type="ORF">BDM02DRAFT_3265692</name>
</gene>
<organism evidence="1 2">
    <name type="scientific">Thelephora ganbajun</name>
    <name type="common">Ganba fungus</name>
    <dbReference type="NCBI Taxonomy" id="370292"/>
    <lineage>
        <taxon>Eukaryota</taxon>
        <taxon>Fungi</taxon>
        <taxon>Dikarya</taxon>
        <taxon>Basidiomycota</taxon>
        <taxon>Agaricomycotina</taxon>
        <taxon>Agaricomycetes</taxon>
        <taxon>Thelephorales</taxon>
        <taxon>Thelephoraceae</taxon>
        <taxon>Thelephora</taxon>
    </lineage>
</organism>
<accession>A0ACB6ZTC1</accession>
<protein>
    <submittedName>
        <fullName evidence="1">Uncharacterized protein</fullName>
    </submittedName>
</protein>
<reference evidence="1" key="1">
    <citation type="submission" date="2019-10" db="EMBL/GenBank/DDBJ databases">
        <authorList>
            <consortium name="DOE Joint Genome Institute"/>
            <person name="Kuo A."/>
            <person name="Miyauchi S."/>
            <person name="Kiss E."/>
            <person name="Drula E."/>
            <person name="Kohler A."/>
            <person name="Sanchez-Garcia M."/>
            <person name="Andreopoulos B."/>
            <person name="Barry K.W."/>
            <person name="Bonito G."/>
            <person name="Buee M."/>
            <person name="Carver A."/>
            <person name="Chen C."/>
            <person name="Cichocki N."/>
            <person name="Clum A."/>
            <person name="Culley D."/>
            <person name="Crous P.W."/>
            <person name="Fauchery L."/>
            <person name="Girlanda M."/>
            <person name="Hayes R."/>
            <person name="Keri Z."/>
            <person name="Labutti K."/>
            <person name="Lipzen A."/>
            <person name="Lombard V."/>
            <person name="Magnuson J."/>
            <person name="Maillard F."/>
            <person name="Morin E."/>
            <person name="Murat C."/>
            <person name="Nolan M."/>
            <person name="Ohm R."/>
            <person name="Pangilinan J."/>
            <person name="Pereira M."/>
            <person name="Perotto S."/>
            <person name="Peter M."/>
            <person name="Riley R."/>
            <person name="Sitrit Y."/>
            <person name="Stielow B."/>
            <person name="Szollosi G."/>
            <person name="Zifcakova L."/>
            <person name="Stursova M."/>
            <person name="Spatafora J.W."/>
            <person name="Tedersoo L."/>
            <person name="Vaario L.-M."/>
            <person name="Yamada A."/>
            <person name="Yan M."/>
            <person name="Wang P."/>
            <person name="Xu J."/>
            <person name="Bruns T."/>
            <person name="Baldrian P."/>
            <person name="Vilgalys R."/>
            <person name="Henrissat B."/>
            <person name="Grigoriev I.V."/>
            <person name="Hibbett D."/>
            <person name="Nagy L.G."/>
            <person name="Martin F.M."/>
        </authorList>
    </citation>
    <scope>NUCLEOTIDE SEQUENCE</scope>
    <source>
        <strain evidence="1">P2</strain>
    </source>
</reference>
<comment type="caution">
    <text evidence="1">The sequence shown here is derived from an EMBL/GenBank/DDBJ whole genome shotgun (WGS) entry which is preliminary data.</text>
</comment>
<dbReference type="Proteomes" id="UP000886501">
    <property type="component" value="Unassembled WGS sequence"/>
</dbReference>
<keyword evidence="2" id="KW-1185">Reference proteome</keyword>
<dbReference type="EMBL" id="MU117965">
    <property type="protein sequence ID" value="KAF9653035.1"/>
    <property type="molecule type" value="Genomic_DNA"/>
</dbReference>
<evidence type="ECO:0000313" key="1">
    <source>
        <dbReference type="EMBL" id="KAF9653035.1"/>
    </source>
</evidence>